<protein>
    <submittedName>
        <fullName evidence="2">Quercetin dioxygenase-like cupin family protein</fullName>
    </submittedName>
</protein>
<dbReference type="Pfam" id="PF00190">
    <property type="entry name" value="Cupin_1"/>
    <property type="match status" value="1"/>
</dbReference>
<organism evidence="2 3">
    <name type="scientific">Virgibacillus alimentarius</name>
    <dbReference type="NCBI Taxonomy" id="698769"/>
    <lineage>
        <taxon>Bacteria</taxon>
        <taxon>Bacillati</taxon>
        <taxon>Bacillota</taxon>
        <taxon>Bacilli</taxon>
        <taxon>Bacillales</taxon>
        <taxon>Bacillaceae</taxon>
        <taxon>Virgibacillus</taxon>
    </lineage>
</organism>
<dbReference type="Gene3D" id="2.60.120.10">
    <property type="entry name" value="Jelly Rolls"/>
    <property type="match status" value="1"/>
</dbReference>
<keyword evidence="3" id="KW-1185">Reference proteome</keyword>
<dbReference type="InterPro" id="IPR014710">
    <property type="entry name" value="RmlC-like_jellyroll"/>
</dbReference>
<comment type="caution">
    <text evidence="2">The sequence shown here is derived from an EMBL/GenBank/DDBJ whole genome shotgun (WGS) entry which is preliminary data.</text>
</comment>
<feature type="domain" description="Cupin type-1" evidence="1">
    <location>
        <begin position="17"/>
        <end position="159"/>
    </location>
</feature>
<dbReference type="Proteomes" id="UP001519294">
    <property type="component" value="Unassembled WGS sequence"/>
</dbReference>
<proteinExistence type="predicted"/>
<evidence type="ECO:0000259" key="1">
    <source>
        <dbReference type="SMART" id="SM00835"/>
    </source>
</evidence>
<name>A0ABS4S850_9BACI</name>
<evidence type="ECO:0000313" key="3">
    <source>
        <dbReference type="Proteomes" id="UP001519294"/>
    </source>
</evidence>
<dbReference type="CDD" id="cd20306">
    <property type="entry name" value="cupin_OxDC-like"/>
    <property type="match status" value="1"/>
</dbReference>
<dbReference type="SMART" id="SM00835">
    <property type="entry name" value="Cupin_1"/>
    <property type="match status" value="1"/>
</dbReference>
<dbReference type="InterPro" id="IPR006045">
    <property type="entry name" value="Cupin_1"/>
</dbReference>
<dbReference type="SUPFAM" id="SSF51182">
    <property type="entry name" value="RmlC-like cupins"/>
    <property type="match status" value="1"/>
</dbReference>
<dbReference type="EMBL" id="JAGIKX010000011">
    <property type="protein sequence ID" value="MBP2257663.1"/>
    <property type="molecule type" value="Genomic_DNA"/>
</dbReference>
<dbReference type="InterPro" id="IPR011051">
    <property type="entry name" value="RmlC_Cupin_sf"/>
</dbReference>
<dbReference type="RefSeq" id="WP_319023828.1">
    <property type="nucleotide sequence ID" value="NZ_JAGIKX010000011.1"/>
</dbReference>
<sequence>MVKQYMDYKDPDLHYSYDLGQSRFFTKNQDNYINVLGKEQLPTIGNVFLLDVFLSTGNVVEPHYHSNASELIYCITGETIVSMINPSTNELKNIRIQSQQVVTIPQGWWHYFAASMDHTHVLTIYDTPELDTVWGSDVLRLTPPQVFAHTYCLDQGQIQQALAPIRDTVIIGPPADCDRSRGRYSNKDAYYQPYYPSNPYYTRGMHPHYNDS</sequence>
<reference evidence="2 3" key="1">
    <citation type="submission" date="2021-03" db="EMBL/GenBank/DDBJ databases">
        <title>Genomic Encyclopedia of Type Strains, Phase IV (KMG-IV): sequencing the most valuable type-strain genomes for metagenomic binning, comparative biology and taxonomic classification.</title>
        <authorList>
            <person name="Goeker M."/>
        </authorList>
    </citation>
    <scope>NUCLEOTIDE SEQUENCE [LARGE SCALE GENOMIC DNA]</scope>
    <source>
        <strain evidence="2 3">DSM 25790</strain>
    </source>
</reference>
<gene>
    <name evidence="2" type="ORF">J2Z81_001617</name>
</gene>
<accession>A0ABS4S850</accession>
<evidence type="ECO:0000313" key="2">
    <source>
        <dbReference type="EMBL" id="MBP2257663.1"/>
    </source>
</evidence>